<dbReference type="PANTHER" id="PTHR46148">
    <property type="entry name" value="CHROMO DOMAIN-CONTAINING PROTEIN"/>
    <property type="match status" value="1"/>
</dbReference>
<dbReference type="AlphaFoldDB" id="A0A6L2J8J0"/>
<feature type="region of interest" description="Disordered" evidence="1">
    <location>
        <begin position="1"/>
        <end position="22"/>
    </location>
</feature>
<dbReference type="PANTHER" id="PTHR46148:SF59">
    <property type="entry name" value="NUCLEOTIDYLTRANSFERASE, RIBONUCLEASE H"/>
    <property type="match status" value="1"/>
</dbReference>
<sequence>MPPKRNSASAASTSNTPAIKKAATRQLVVDSVTAALKAQSANMENADNTNRNPEPIEAPVARKCSYKVFMSFQAFSSKGLEGADRLIRWFERTESVFSSSNCTEDCKELTTLCPTMVSNSEKMIETFIGGLPQSIKRNVTTSKTQTLEEAINIAQMLMDQGTTLNLLIQPFEIDLMLIKLGSFDVIVGMDWLSKYHARIICDEKVVHIPLDDETLIIRGDQTQTKALKEENIKAENLRGMDKVFEIRPDGTRCIKNRSWLPLFGVIRFGKQGKLNPQYIGPFKILERIGPVYKLELPEELSNIHSTFYISNLKKCLFDKSLVIPMKELQLDDKLNFVEKLVEIMDRKVKQLKQSRIPIVKVRWNSKRRPKFTWEREDQIRAKLEPMIDKENPKVEKIDDISLPVNVIEEEEESTEDDYELRIREKGKYVEEIRNSPSPTTIRSHRIPTILESLGTSTAWVILFGKIPTVIPATMPIVDTPVVHDDTPLILTETPTIPPADPYKVTVARWRSRVAVRSSPPSPPIHQILPTSPGLPRRTAILILLGHLIPFGHPYRTQPNGVCKMLTKRKRVRALLSGRLASRYPLDHSSVDRFSLDDSSLDSPSDSPSGYSSGHSIPDSYFETPDDSIGESYDAYSELDIDSDVQPNSDAAAAAMESDVRVKVTIGSDKEDEAKEESEHKDRGTIKIGEDKIIKDVQRDQRHRMLVTSQQSAVMLDKIRVLERDNMRLRGMLCIERESELTVYDVTCHRFRRRGGDGNGNLNVNVRGVVPDAREYTYQDFLKYQPLIFKGNEGVVVLIGWFQKMKTIFHISNCLSKYQAGYYWSDCLKLKNKNHRNRIGNKLNEARGRAYALGGGGANPDSTVVTDTFLLNNHYARILFDLGPDRSFVLTTFSVLLDIVHPP</sequence>
<feature type="region of interest" description="Disordered" evidence="1">
    <location>
        <begin position="592"/>
        <end position="623"/>
    </location>
</feature>
<keyword evidence="3" id="KW-0808">Transferase</keyword>
<dbReference type="Pfam" id="PF08284">
    <property type="entry name" value="RVP_2"/>
    <property type="match status" value="1"/>
</dbReference>
<dbReference type="Pfam" id="PF24626">
    <property type="entry name" value="SH3_Tf2-1"/>
    <property type="match status" value="1"/>
</dbReference>
<feature type="domain" description="Tf2-1-like SH3-like" evidence="2">
    <location>
        <begin position="267"/>
        <end position="315"/>
    </location>
</feature>
<evidence type="ECO:0000256" key="1">
    <source>
        <dbReference type="SAM" id="MobiDB-lite"/>
    </source>
</evidence>
<protein>
    <submittedName>
        <fullName evidence="3">Putative reverse transcriptase domain-containing protein</fullName>
    </submittedName>
</protein>
<dbReference type="InterPro" id="IPR056924">
    <property type="entry name" value="SH3_Tf2-1"/>
</dbReference>
<dbReference type="Gene3D" id="2.40.70.10">
    <property type="entry name" value="Acid Proteases"/>
    <property type="match status" value="1"/>
</dbReference>
<evidence type="ECO:0000259" key="2">
    <source>
        <dbReference type="Pfam" id="PF24626"/>
    </source>
</evidence>
<dbReference type="GO" id="GO:0003964">
    <property type="term" value="F:RNA-directed DNA polymerase activity"/>
    <property type="evidence" value="ECO:0007669"/>
    <property type="project" value="UniProtKB-KW"/>
</dbReference>
<proteinExistence type="predicted"/>
<reference evidence="3" key="1">
    <citation type="journal article" date="2019" name="Sci. Rep.">
        <title>Draft genome of Tanacetum cinerariifolium, the natural source of mosquito coil.</title>
        <authorList>
            <person name="Yamashiro T."/>
            <person name="Shiraishi A."/>
            <person name="Satake H."/>
            <person name="Nakayama K."/>
        </authorList>
    </citation>
    <scope>NUCLEOTIDE SEQUENCE</scope>
</reference>
<comment type="caution">
    <text evidence="3">The sequence shown here is derived from an EMBL/GenBank/DDBJ whole genome shotgun (WGS) entry which is preliminary data.</text>
</comment>
<accession>A0A6L2J8J0</accession>
<keyword evidence="3" id="KW-0548">Nucleotidyltransferase</keyword>
<gene>
    <name evidence="3" type="ORF">Tci_004303</name>
</gene>
<keyword evidence="3" id="KW-0695">RNA-directed DNA polymerase</keyword>
<feature type="compositionally biased region" description="Low complexity" evidence="1">
    <location>
        <begin position="596"/>
        <end position="615"/>
    </location>
</feature>
<dbReference type="InterPro" id="IPR021109">
    <property type="entry name" value="Peptidase_aspartic_dom_sf"/>
</dbReference>
<organism evidence="3">
    <name type="scientific">Tanacetum cinerariifolium</name>
    <name type="common">Dalmatian daisy</name>
    <name type="synonym">Chrysanthemum cinerariifolium</name>
    <dbReference type="NCBI Taxonomy" id="118510"/>
    <lineage>
        <taxon>Eukaryota</taxon>
        <taxon>Viridiplantae</taxon>
        <taxon>Streptophyta</taxon>
        <taxon>Embryophyta</taxon>
        <taxon>Tracheophyta</taxon>
        <taxon>Spermatophyta</taxon>
        <taxon>Magnoliopsida</taxon>
        <taxon>eudicotyledons</taxon>
        <taxon>Gunneridae</taxon>
        <taxon>Pentapetalae</taxon>
        <taxon>asterids</taxon>
        <taxon>campanulids</taxon>
        <taxon>Asterales</taxon>
        <taxon>Asteraceae</taxon>
        <taxon>Asteroideae</taxon>
        <taxon>Anthemideae</taxon>
        <taxon>Anthemidinae</taxon>
        <taxon>Tanacetum</taxon>
    </lineage>
</organism>
<evidence type="ECO:0000313" key="3">
    <source>
        <dbReference type="EMBL" id="GEU32325.1"/>
    </source>
</evidence>
<dbReference type="EMBL" id="BKCJ010000342">
    <property type="protein sequence ID" value="GEU32325.1"/>
    <property type="molecule type" value="Genomic_DNA"/>
</dbReference>
<feature type="compositionally biased region" description="Low complexity" evidence="1">
    <location>
        <begin position="1"/>
        <end position="18"/>
    </location>
</feature>
<name>A0A6L2J8J0_TANCI</name>